<dbReference type="AlphaFoldDB" id="A0A951QPE7"/>
<evidence type="ECO:0000256" key="1">
    <source>
        <dbReference type="SAM" id="Phobius"/>
    </source>
</evidence>
<accession>A0A951QPE7</accession>
<evidence type="ECO:0000313" key="2">
    <source>
        <dbReference type="EMBL" id="MBW4668708.1"/>
    </source>
</evidence>
<dbReference type="EMBL" id="JAHHGZ010000014">
    <property type="protein sequence ID" value="MBW4668708.1"/>
    <property type="molecule type" value="Genomic_DNA"/>
</dbReference>
<gene>
    <name evidence="2" type="ORF">KME60_15080</name>
</gene>
<name>A0A951QPE7_9CYAN</name>
<evidence type="ECO:0000313" key="3">
    <source>
        <dbReference type="Proteomes" id="UP000729701"/>
    </source>
</evidence>
<keyword evidence="1" id="KW-0812">Transmembrane</keyword>
<sequence length="80" mass="8516">MPPATEKPPSNPGLNLALFTIPQYALLQVGTASMLLLVSASKITAEALIAMGQASEEVFRASMLPILEFPLEKGNRGFKS</sequence>
<keyword evidence="1" id="KW-1133">Transmembrane helix</keyword>
<comment type="caution">
    <text evidence="2">The sequence shown here is derived from an EMBL/GenBank/DDBJ whole genome shotgun (WGS) entry which is preliminary data.</text>
</comment>
<organism evidence="2 3">
    <name type="scientific">Cyanomargarita calcarea GSE-NOS-MK-12-04C</name>
    <dbReference type="NCBI Taxonomy" id="2839659"/>
    <lineage>
        <taxon>Bacteria</taxon>
        <taxon>Bacillati</taxon>
        <taxon>Cyanobacteriota</taxon>
        <taxon>Cyanophyceae</taxon>
        <taxon>Nostocales</taxon>
        <taxon>Cyanomargaritaceae</taxon>
        <taxon>Cyanomargarita</taxon>
    </lineage>
</organism>
<reference evidence="2" key="1">
    <citation type="submission" date="2021-05" db="EMBL/GenBank/DDBJ databases">
        <authorList>
            <person name="Pietrasiak N."/>
            <person name="Ward R."/>
            <person name="Stajich J.E."/>
            <person name="Kurbessoian T."/>
        </authorList>
    </citation>
    <scope>NUCLEOTIDE SEQUENCE</scope>
    <source>
        <strain evidence="2">GSE-NOS-MK-12-04C</strain>
    </source>
</reference>
<dbReference type="Proteomes" id="UP000729701">
    <property type="component" value="Unassembled WGS sequence"/>
</dbReference>
<feature type="transmembrane region" description="Helical" evidence="1">
    <location>
        <begin position="16"/>
        <end position="38"/>
    </location>
</feature>
<protein>
    <submittedName>
        <fullName evidence="2">Uncharacterized protein</fullName>
    </submittedName>
</protein>
<proteinExistence type="predicted"/>
<keyword evidence="1" id="KW-0472">Membrane</keyword>
<reference evidence="2" key="2">
    <citation type="journal article" date="2022" name="Microbiol. Resour. Announc.">
        <title>Metagenome Sequencing to Explore Phylogenomics of Terrestrial Cyanobacteria.</title>
        <authorList>
            <person name="Ward R.D."/>
            <person name="Stajich J.E."/>
            <person name="Johansen J.R."/>
            <person name="Huntemann M."/>
            <person name="Clum A."/>
            <person name="Foster B."/>
            <person name="Foster B."/>
            <person name="Roux S."/>
            <person name="Palaniappan K."/>
            <person name="Varghese N."/>
            <person name="Mukherjee S."/>
            <person name="Reddy T.B.K."/>
            <person name="Daum C."/>
            <person name="Copeland A."/>
            <person name="Chen I.A."/>
            <person name="Ivanova N.N."/>
            <person name="Kyrpides N.C."/>
            <person name="Shapiro N."/>
            <person name="Eloe-Fadrosh E.A."/>
            <person name="Pietrasiak N."/>
        </authorList>
    </citation>
    <scope>NUCLEOTIDE SEQUENCE</scope>
    <source>
        <strain evidence="2">GSE-NOS-MK-12-04C</strain>
    </source>
</reference>